<keyword evidence="1" id="KW-0472">Membrane</keyword>
<protein>
    <recommendedName>
        <fullName evidence="4">DUF916 domain-containing protein</fullName>
    </recommendedName>
</protein>
<evidence type="ECO:0000313" key="2">
    <source>
        <dbReference type="EMBL" id="GAA5196377.1"/>
    </source>
</evidence>
<evidence type="ECO:0000313" key="3">
    <source>
        <dbReference type="Proteomes" id="UP001501570"/>
    </source>
</evidence>
<dbReference type="Proteomes" id="UP001501570">
    <property type="component" value="Unassembled WGS sequence"/>
</dbReference>
<sequence length="265" mass="27491">MVVNNTAERRHLDLYPASATIAQGQFVFGAGRAANELTSWITLDRGAVDLDPNGEVEVTVDLRVPANAPTGEQYAVVWASTTSDTNPANAVTQINRVGVRVYLDVGPGGEPRSDFSIGKITPARGPQGQPSLFVNVANTGGRALDMSGSVTLSDGPAGVRAGPFEVVKGTTLAPKQSGNVTVRFPTDLPDGPWKAVISLESGLVKHSATERITFPSPGHHGSAHALLSGLTGPWGLLGIALVGGLLIVGVLAVLVRRRGRIGPSQ</sequence>
<organism evidence="2 3">
    <name type="scientific">Rugosimonospora acidiphila</name>
    <dbReference type="NCBI Taxonomy" id="556531"/>
    <lineage>
        <taxon>Bacteria</taxon>
        <taxon>Bacillati</taxon>
        <taxon>Actinomycetota</taxon>
        <taxon>Actinomycetes</taxon>
        <taxon>Micromonosporales</taxon>
        <taxon>Micromonosporaceae</taxon>
        <taxon>Rugosimonospora</taxon>
    </lineage>
</organism>
<dbReference type="RefSeq" id="WP_345636147.1">
    <property type="nucleotide sequence ID" value="NZ_BAABJQ010000026.1"/>
</dbReference>
<gene>
    <name evidence="2" type="ORF">GCM10023322_65140</name>
</gene>
<feature type="transmembrane region" description="Helical" evidence="1">
    <location>
        <begin position="234"/>
        <end position="255"/>
    </location>
</feature>
<proteinExistence type="predicted"/>
<accession>A0ABP9SJG7</accession>
<evidence type="ECO:0008006" key="4">
    <source>
        <dbReference type="Google" id="ProtNLM"/>
    </source>
</evidence>
<keyword evidence="3" id="KW-1185">Reference proteome</keyword>
<keyword evidence="1" id="KW-1133">Transmembrane helix</keyword>
<keyword evidence="1" id="KW-0812">Transmembrane</keyword>
<name>A0ABP9SJG7_9ACTN</name>
<evidence type="ECO:0000256" key="1">
    <source>
        <dbReference type="SAM" id="Phobius"/>
    </source>
</evidence>
<dbReference type="EMBL" id="BAABJQ010000026">
    <property type="protein sequence ID" value="GAA5196377.1"/>
    <property type="molecule type" value="Genomic_DNA"/>
</dbReference>
<comment type="caution">
    <text evidence="2">The sequence shown here is derived from an EMBL/GenBank/DDBJ whole genome shotgun (WGS) entry which is preliminary data.</text>
</comment>
<reference evidence="3" key="1">
    <citation type="journal article" date="2019" name="Int. J. Syst. Evol. Microbiol.">
        <title>The Global Catalogue of Microorganisms (GCM) 10K type strain sequencing project: providing services to taxonomists for standard genome sequencing and annotation.</title>
        <authorList>
            <consortium name="The Broad Institute Genomics Platform"/>
            <consortium name="The Broad Institute Genome Sequencing Center for Infectious Disease"/>
            <person name="Wu L."/>
            <person name="Ma J."/>
        </authorList>
    </citation>
    <scope>NUCLEOTIDE SEQUENCE [LARGE SCALE GENOMIC DNA]</scope>
    <source>
        <strain evidence="3">JCM 18304</strain>
    </source>
</reference>